<accession>A0A8U0W9M8</accession>
<protein>
    <submittedName>
        <fullName evidence="4">Uncharacterized protein LOC119633004 isoform X1</fullName>
    </submittedName>
</protein>
<evidence type="ECO:0000259" key="2">
    <source>
        <dbReference type="PROSITE" id="PS50835"/>
    </source>
</evidence>
<dbReference type="Proteomes" id="UP000092443">
    <property type="component" value="Unplaced"/>
</dbReference>
<feature type="region of interest" description="Disordered" evidence="1">
    <location>
        <begin position="575"/>
        <end position="595"/>
    </location>
</feature>
<feature type="region of interest" description="Disordered" evidence="1">
    <location>
        <begin position="267"/>
        <end position="330"/>
    </location>
</feature>
<dbReference type="InterPro" id="IPR037448">
    <property type="entry name" value="Zig-8"/>
</dbReference>
<feature type="region of interest" description="Disordered" evidence="1">
    <location>
        <begin position="14"/>
        <end position="50"/>
    </location>
</feature>
<dbReference type="SMART" id="SM00406">
    <property type="entry name" value="IGv"/>
    <property type="match status" value="2"/>
</dbReference>
<dbReference type="InterPro" id="IPR036179">
    <property type="entry name" value="Ig-like_dom_sf"/>
</dbReference>
<dbReference type="SMART" id="SM00408">
    <property type="entry name" value="IGc2"/>
    <property type="match status" value="2"/>
</dbReference>
<evidence type="ECO:0000313" key="4">
    <source>
        <dbReference type="RefSeq" id="XP_037882117.1"/>
    </source>
</evidence>
<dbReference type="RefSeq" id="XP_037882117.1">
    <property type="nucleotide sequence ID" value="XM_038026189.1"/>
</dbReference>
<dbReference type="PANTHER" id="PTHR23279:SF4">
    <property type="entry name" value="DEFECTIVE PROBOSCIS EXTENSION RESPONSE 2, ISOFORM F-RELATED"/>
    <property type="match status" value="1"/>
</dbReference>
<dbReference type="FunFam" id="2.60.40.10:FF:000129">
    <property type="entry name" value="CLUMA_CG018772, isoform A"/>
    <property type="match status" value="1"/>
</dbReference>
<dbReference type="SMART" id="SM00409">
    <property type="entry name" value="IG"/>
    <property type="match status" value="2"/>
</dbReference>
<dbReference type="SUPFAM" id="SSF48726">
    <property type="entry name" value="Immunoglobulin"/>
    <property type="match status" value="2"/>
</dbReference>
<dbReference type="PROSITE" id="PS50835">
    <property type="entry name" value="IG_LIKE"/>
    <property type="match status" value="2"/>
</dbReference>
<proteinExistence type="predicted"/>
<evidence type="ECO:0000256" key="1">
    <source>
        <dbReference type="SAM" id="MobiDB-lite"/>
    </source>
</evidence>
<sequence length="712" mass="79448">MPRMHCINNKQHNMNINYNNKSSNQRNDISKSNRKSNNHDSNGNNGSYCLGARDSKKMTTLLTSPITVTKNTTALPTALPTTALKTSTATAIATGRVIRPPTKIEQVQLCQNKRRKTRRREIGSEADAKEPKCLYSREKYTAAAAAAITTTTTIAATSATMVERKFKSATFHSHLAAMATPRKTAKGLSSTPCTFVWRHRHCWFSIRWPHTLHKSYAVIFMAMLVFSICHKSVLNAMAVQIPKGNSTDEVDTGKSPITFTVQLNEYPPNKQHDVHSQQQVQMKPQMEGQLQTPSQLSESHNNEIYQKEEEEEETRRETEIPQQEKQQQMQSFSTEFIFNSGMSLGTNNNHTFQSLSIIDGGGLMADTSQSLLSQMTSFDNDDFTYPLTKDAMPIFDFGMPRNITARTGHTEAVIRCRVDRLDDKSVSWIRKRDLHILTVGTATYTSDKRFQVTESKDSREWTLHVKSPQARDSGIYECQVNTEPKISMAFQLNVIEISPDAKAVITGPADLHFKVGSAIILTCIVYQPSVKDIGPIYWYRGEYMITPFDINDLENEIAQPTSPSNIGRAIEDNVKPGTPSHAAHKTDSLEGYSEGEQLPNEITQDFTQRIAMESQLGDTMKSRLRISNAQASDTGNYTCQPTTASSASVMVHVINDENPAAMQKSRGEGLKSMTMTTAIVIGLANVSSKLLVLMLTTAFSFNTLLKFLCHEN</sequence>
<name>A0A8U0W9M8_9MUSC</name>
<feature type="domain" description="Ig-like" evidence="2">
    <location>
        <begin position="393"/>
        <end position="489"/>
    </location>
</feature>
<dbReference type="AlphaFoldDB" id="A0A8U0W9M8"/>
<dbReference type="Gene3D" id="2.60.40.10">
    <property type="entry name" value="Immunoglobulins"/>
    <property type="match status" value="2"/>
</dbReference>
<dbReference type="KEGG" id="gfs:119633004"/>
<dbReference type="GO" id="GO:0032589">
    <property type="term" value="C:neuron projection membrane"/>
    <property type="evidence" value="ECO:0007669"/>
    <property type="project" value="TreeGrafter"/>
</dbReference>
<dbReference type="InterPro" id="IPR013106">
    <property type="entry name" value="Ig_V-set"/>
</dbReference>
<organism evidence="3 4">
    <name type="scientific">Glossina fuscipes</name>
    <dbReference type="NCBI Taxonomy" id="7396"/>
    <lineage>
        <taxon>Eukaryota</taxon>
        <taxon>Metazoa</taxon>
        <taxon>Ecdysozoa</taxon>
        <taxon>Arthropoda</taxon>
        <taxon>Hexapoda</taxon>
        <taxon>Insecta</taxon>
        <taxon>Pterygota</taxon>
        <taxon>Neoptera</taxon>
        <taxon>Endopterygota</taxon>
        <taxon>Diptera</taxon>
        <taxon>Brachycera</taxon>
        <taxon>Muscomorpha</taxon>
        <taxon>Hippoboscoidea</taxon>
        <taxon>Glossinidae</taxon>
        <taxon>Glossina</taxon>
    </lineage>
</organism>
<evidence type="ECO:0000313" key="3">
    <source>
        <dbReference type="Proteomes" id="UP000092443"/>
    </source>
</evidence>
<dbReference type="GeneID" id="119633004"/>
<dbReference type="GO" id="GO:0050808">
    <property type="term" value="P:synapse organization"/>
    <property type="evidence" value="ECO:0007669"/>
    <property type="project" value="TreeGrafter"/>
</dbReference>
<keyword evidence="3" id="KW-1185">Reference proteome</keyword>
<gene>
    <name evidence="4" type="primary">LOC119633004</name>
</gene>
<dbReference type="InterPro" id="IPR003598">
    <property type="entry name" value="Ig_sub2"/>
</dbReference>
<dbReference type="InterPro" id="IPR007110">
    <property type="entry name" value="Ig-like_dom"/>
</dbReference>
<dbReference type="Pfam" id="PF07686">
    <property type="entry name" value="V-set"/>
    <property type="match status" value="1"/>
</dbReference>
<dbReference type="InterPro" id="IPR013783">
    <property type="entry name" value="Ig-like_fold"/>
</dbReference>
<dbReference type="InterPro" id="IPR003599">
    <property type="entry name" value="Ig_sub"/>
</dbReference>
<feature type="compositionally biased region" description="Polar residues" evidence="1">
    <location>
        <begin position="276"/>
        <end position="304"/>
    </location>
</feature>
<reference evidence="4" key="1">
    <citation type="submission" date="2025-08" db="UniProtKB">
        <authorList>
            <consortium name="RefSeq"/>
        </authorList>
    </citation>
    <scope>IDENTIFICATION</scope>
    <source>
        <tissue evidence="4">Whole body pupa</tissue>
    </source>
</reference>
<dbReference type="PANTHER" id="PTHR23279">
    <property type="entry name" value="DEFECTIVE PROBOSCIS EXTENSION RESPONSE DPR -RELATED"/>
    <property type="match status" value="1"/>
</dbReference>
<feature type="compositionally biased region" description="Low complexity" evidence="1">
    <location>
        <begin position="14"/>
        <end position="27"/>
    </location>
</feature>
<feature type="domain" description="Ig-like" evidence="2">
    <location>
        <begin position="499"/>
        <end position="650"/>
    </location>
</feature>